<reference evidence="2" key="1">
    <citation type="journal article" date="2022" name="Mol. Ecol. Resour.">
        <title>The genomes of chicory, endive, great burdock and yacon provide insights into Asteraceae palaeo-polyploidization history and plant inulin production.</title>
        <authorList>
            <person name="Fan W."/>
            <person name="Wang S."/>
            <person name="Wang H."/>
            <person name="Wang A."/>
            <person name="Jiang F."/>
            <person name="Liu H."/>
            <person name="Zhao H."/>
            <person name="Xu D."/>
            <person name="Zhang Y."/>
        </authorList>
    </citation>
    <scope>NUCLEOTIDE SEQUENCE [LARGE SCALE GENOMIC DNA]</scope>
    <source>
        <strain evidence="2">cv. Niubang</strain>
    </source>
</reference>
<comment type="caution">
    <text evidence="1">The sequence shown here is derived from an EMBL/GenBank/DDBJ whole genome shotgun (WGS) entry which is preliminary data.</text>
</comment>
<accession>A0ACB9FF33</accession>
<sequence>MGNVPQKPQQNSQSAQQDDDDEQQQSTTTTTTTFTCEICIEPVILPNKKFKNSNRCVHPFCTDCMIKYIQVKLDDNVSDIKCPAITCDHSLEPLSCRPKIGHQLFDKWCDVLCESAVLGFDRVYCPNRDCSALVVNECGGEGNLKRCVCPNCKKPFCFRCKVPWHAGYRCEESGEMRDRNDIAFGVLSERNQWMRCPMCRHCVELVKGCAIVRCRCGIEFCYKCGKKVDHHWCNCRRSSTLCMWLFHLCIVILVLWPFFLLFTAITRKTHH</sequence>
<evidence type="ECO:0000313" key="2">
    <source>
        <dbReference type="Proteomes" id="UP001055879"/>
    </source>
</evidence>
<name>A0ACB9FF33_ARCLA</name>
<reference evidence="1 2" key="2">
    <citation type="journal article" date="2022" name="Mol. Ecol. Resour.">
        <title>The genomes of chicory, endive, great burdock and yacon provide insights into Asteraceae paleo-polyploidization history and plant inulin production.</title>
        <authorList>
            <person name="Fan W."/>
            <person name="Wang S."/>
            <person name="Wang H."/>
            <person name="Wang A."/>
            <person name="Jiang F."/>
            <person name="Liu H."/>
            <person name="Zhao H."/>
            <person name="Xu D."/>
            <person name="Zhang Y."/>
        </authorList>
    </citation>
    <scope>NUCLEOTIDE SEQUENCE [LARGE SCALE GENOMIC DNA]</scope>
    <source>
        <strain evidence="2">cv. Niubang</strain>
    </source>
</reference>
<dbReference type="EMBL" id="CM042047">
    <property type="protein sequence ID" value="KAI3769714.1"/>
    <property type="molecule type" value="Genomic_DNA"/>
</dbReference>
<keyword evidence="2" id="KW-1185">Reference proteome</keyword>
<organism evidence="1 2">
    <name type="scientific">Arctium lappa</name>
    <name type="common">Greater burdock</name>
    <name type="synonym">Lappa major</name>
    <dbReference type="NCBI Taxonomy" id="4217"/>
    <lineage>
        <taxon>Eukaryota</taxon>
        <taxon>Viridiplantae</taxon>
        <taxon>Streptophyta</taxon>
        <taxon>Embryophyta</taxon>
        <taxon>Tracheophyta</taxon>
        <taxon>Spermatophyta</taxon>
        <taxon>Magnoliopsida</taxon>
        <taxon>eudicotyledons</taxon>
        <taxon>Gunneridae</taxon>
        <taxon>Pentapetalae</taxon>
        <taxon>asterids</taxon>
        <taxon>campanulids</taxon>
        <taxon>Asterales</taxon>
        <taxon>Asteraceae</taxon>
        <taxon>Carduoideae</taxon>
        <taxon>Cardueae</taxon>
        <taxon>Arctiinae</taxon>
        <taxon>Arctium</taxon>
    </lineage>
</organism>
<protein>
    <submittedName>
        <fullName evidence="1">Uncharacterized protein</fullName>
    </submittedName>
</protein>
<gene>
    <name evidence="1" type="ORF">L6452_00827</name>
</gene>
<proteinExistence type="predicted"/>
<dbReference type="Proteomes" id="UP001055879">
    <property type="component" value="Linkage Group LG01"/>
</dbReference>
<evidence type="ECO:0000313" key="1">
    <source>
        <dbReference type="EMBL" id="KAI3769714.1"/>
    </source>
</evidence>